<dbReference type="Proteomes" id="UP000258016">
    <property type="component" value="Chromosome"/>
</dbReference>
<evidence type="ECO:0000259" key="1">
    <source>
        <dbReference type="PROSITE" id="PS50883"/>
    </source>
</evidence>
<dbReference type="NCBIfam" id="TIGR00254">
    <property type="entry name" value="GGDEF"/>
    <property type="match status" value="1"/>
</dbReference>
<dbReference type="InterPro" id="IPR000160">
    <property type="entry name" value="GGDEF_dom"/>
</dbReference>
<keyword evidence="4" id="KW-1185">Reference proteome</keyword>
<dbReference type="EMBL" id="CP020083">
    <property type="protein sequence ID" value="ASR53437.1"/>
    <property type="molecule type" value="Genomic_DNA"/>
</dbReference>
<dbReference type="Pfam" id="PF00563">
    <property type="entry name" value="EAL"/>
    <property type="match status" value="1"/>
</dbReference>
<dbReference type="Gene3D" id="3.20.20.450">
    <property type="entry name" value="EAL domain"/>
    <property type="match status" value="1"/>
</dbReference>
<dbReference type="InterPro" id="IPR043128">
    <property type="entry name" value="Rev_trsase/Diguanyl_cyclase"/>
</dbReference>
<accession>A0ABM6MBP6</accession>
<proteinExistence type="predicted"/>
<sequence>MLDPLPIPAAVVTRVDGAPQIVMANPAFVDRQLMPGAVSAIDVALLTELVSVASRNDSGKANRPWTSEDPVKTRRYDVTAARIEMPGLDWPHFLVSLIDRTSEIETHDSFRRETMRDSLTGLPNRAGFEDAVESRLAEQGSDGRVTTSGFAIITLDIARFSQINECAGSVVGDELIITVARRLMGRVRKTDIVARIGGNEFALFVPLRGSNPRELSRITSRIRDIFLNPYRLSDLEIQIDGAIGIALSKPGQTDCANYIRQSQIALKRAKRTRQAEIYTPEELDKARRRFTLETELRKAIELDRLELYFQPLIDMSNGFVTGFEALARWKDPDYGMISPVEFIPVAEECGLILPLGRWALDRACQVLNEWDAKAGEVLPLKVSVNVSAAQFARDDIPSMVANILRANKTKPERLCLELTESVVVSDPARAAKVMSALRALNVSLAMDDFGTGYSNLAYLQQLPIDVLKIDRSFISDMLKERDKVAIVRAILSLASALGMETTAEGIETLEISQTLAALGCSFGQGYFYSPPVPADEAYAYMITRMG</sequence>
<feature type="domain" description="GGDEF" evidence="2">
    <location>
        <begin position="148"/>
        <end position="282"/>
    </location>
</feature>
<dbReference type="PROSITE" id="PS50883">
    <property type="entry name" value="EAL"/>
    <property type="match status" value="1"/>
</dbReference>
<dbReference type="Pfam" id="PF00990">
    <property type="entry name" value="GGDEF"/>
    <property type="match status" value="1"/>
</dbReference>
<dbReference type="SUPFAM" id="SSF55073">
    <property type="entry name" value="Nucleotide cyclase"/>
    <property type="match status" value="1"/>
</dbReference>
<evidence type="ECO:0000259" key="2">
    <source>
        <dbReference type="PROSITE" id="PS50887"/>
    </source>
</evidence>
<dbReference type="SMART" id="SM00267">
    <property type="entry name" value="GGDEF"/>
    <property type="match status" value="1"/>
</dbReference>
<dbReference type="PANTHER" id="PTHR33121">
    <property type="entry name" value="CYCLIC DI-GMP PHOSPHODIESTERASE PDEF"/>
    <property type="match status" value="1"/>
</dbReference>
<dbReference type="SUPFAM" id="SSF141868">
    <property type="entry name" value="EAL domain-like"/>
    <property type="match status" value="1"/>
</dbReference>
<dbReference type="SMART" id="SM00052">
    <property type="entry name" value="EAL"/>
    <property type="match status" value="1"/>
</dbReference>
<dbReference type="InterPro" id="IPR050706">
    <property type="entry name" value="Cyclic-di-GMP_PDE-like"/>
</dbReference>
<protein>
    <recommendedName>
        <fullName evidence="5">GGDEF-domain containing protein</fullName>
    </recommendedName>
</protein>
<dbReference type="InterPro" id="IPR035919">
    <property type="entry name" value="EAL_sf"/>
</dbReference>
<organism evidence="3 4">
    <name type="scientific">Blastomonas fulva</name>
    <dbReference type="NCBI Taxonomy" id="1550728"/>
    <lineage>
        <taxon>Bacteria</taxon>
        <taxon>Pseudomonadati</taxon>
        <taxon>Pseudomonadota</taxon>
        <taxon>Alphaproteobacteria</taxon>
        <taxon>Sphingomonadales</taxon>
        <taxon>Sphingomonadaceae</taxon>
        <taxon>Blastomonas</taxon>
    </lineage>
</organism>
<dbReference type="InterPro" id="IPR001633">
    <property type="entry name" value="EAL_dom"/>
</dbReference>
<dbReference type="PANTHER" id="PTHR33121:SF70">
    <property type="entry name" value="SIGNALING PROTEIN YKOW"/>
    <property type="match status" value="1"/>
</dbReference>
<gene>
    <name evidence="3" type="ORF">B5J99_09355</name>
</gene>
<dbReference type="InterPro" id="IPR029787">
    <property type="entry name" value="Nucleotide_cyclase"/>
</dbReference>
<evidence type="ECO:0008006" key="5">
    <source>
        <dbReference type="Google" id="ProtNLM"/>
    </source>
</evidence>
<name>A0ABM6MBP6_9SPHN</name>
<feature type="domain" description="EAL" evidence="1">
    <location>
        <begin position="289"/>
        <end position="545"/>
    </location>
</feature>
<dbReference type="Gene3D" id="3.30.70.270">
    <property type="match status" value="1"/>
</dbReference>
<evidence type="ECO:0000313" key="3">
    <source>
        <dbReference type="EMBL" id="ASR53437.1"/>
    </source>
</evidence>
<reference evidence="3 4" key="1">
    <citation type="submission" date="2017-03" db="EMBL/GenBank/DDBJ databases">
        <title>Complete genome sequence of Blastomonas fulva degrading microcsystin LR.</title>
        <authorList>
            <person name="Lee H.-g."/>
            <person name="Jin L."/>
            <person name="oh H.-M."/>
        </authorList>
    </citation>
    <scope>NUCLEOTIDE SEQUENCE [LARGE SCALE GENOMIC DNA]</scope>
    <source>
        <strain evidence="3 4">T2</strain>
    </source>
</reference>
<evidence type="ECO:0000313" key="4">
    <source>
        <dbReference type="Proteomes" id="UP000258016"/>
    </source>
</evidence>
<dbReference type="CDD" id="cd01948">
    <property type="entry name" value="EAL"/>
    <property type="match status" value="1"/>
</dbReference>
<dbReference type="CDD" id="cd01949">
    <property type="entry name" value="GGDEF"/>
    <property type="match status" value="1"/>
</dbReference>
<dbReference type="PROSITE" id="PS50887">
    <property type="entry name" value="GGDEF"/>
    <property type="match status" value="1"/>
</dbReference>